<evidence type="ECO:0000259" key="6">
    <source>
        <dbReference type="Pfam" id="PF05916"/>
    </source>
</evidence>
<dbReference type="Gene3D" id="1.20.58.1020">
    <property type="match status" value="1"/>
</dbReference>
<evidence type="ECO:0000256" key="1">
    <source>
        <dbReference type="ARBA" id="ARBA00004123"/>
    </source>
</evidence>
<dbReference type="InterPro" id="IPR036224">
    <property type="entry name" value="GINS_bundle-like_dom_sf"/>
</dbReference>
<evidence type="ECO:0000256" key="3">
    <source>
        <dbReference type="ARBA" id="ARBA00022705"/>
    </source>
</evidence>
<dbReference type="FunFam" id="3.40.5.50:FF:000001">
    <property type="entry name" value="DNA replication complex GINS protein PSF2"/>
    <property type="match status" value="1"/>
</dbReference>
<dbReference type="Pfam" id="PF05916">
    <property type="entry name" value="Sld5"/>
    <property type="match status" value="1"/>
</dbReference>
<comment type="subunit">
    <text evidence="5">Component of the GINS complex.</text>
</comment>
<feature type="domain" description="DNA replication complex GINS protein PSF2 N-terminal" evidence="7">
    <location>
        <begin position="16"/>
        <end position="75"/>
    </location>
</feature>
<dbReference type="PANTHER" id="PTHR12772:SF0">
    <property type="entry name" value="DNA REPLICATION COMPLEX GINS PROTEIN PSF2"/>
    <property type="match status" value="1"/>
</dbReference>
<dbReference type="PANTHER" id="PTHR12772">
    <property type="entry name" value="DNA REPLICATION COMPLEX GINS PROTEIN PSF2"/>
    <property type="match status" value="1"/>
</dbReference>
<dbReference type="CDD" id="cd11712">
    <property type="entry name" value="GINS_A_psf2"/>
    <property type="match status" value="1"/>
</dbReference>
<dbReference type="Pfam" id="PF25005">
    <property type="entry name" value="PSF2_N"/>
    <property type="match status" value="1"/>
</dbReference>
<reference evidence="8" key="1">
    <citation type="submission" date="2022-01" db="UniProtKB">
        <authorList>
            <consortium name="EnsemblMetazoa"/>
        </authorList>
    </citation>
    <scope>IDENTIFICATION</scope>
</reference>
<dbReference type="InterPro" id="IPR056784">
    <property type="entry name" value="PSF2_N"/>
</dbReference>
<dbReference type="Proteomes" id="UP000494040">
    <property type="component" value="Unassembled WGS sequence"/>
</dbReference>
<evidence type="ECO:0000256" key="5">
    <source>
        <dbReference type="PIRNR" id="PIRNR028998"/>
    </source>
</evidence>
<dbReference type="FunFam" id="1.20.58.1020:FF:000001">
    <property type="entry name" value="DNA replication complex GINS protein PSF2"/>
    <property type="match status" value="1"/>
</dbReference>
<dbReference type="GO" id="GO:0000811">
    <property type="term" value="C:GINS complex"/>
    <property type="evidence" value="ECO:0007669"/>
    <property type="project" value="TreeGrafter"/>
</dbReference>
<dbReference type="KEGG" id="clec:106663665"/>
<evidence type="ECO:0000313" key="8">
    <source>
        <dbReference type="EnsemblMetazoa" id="XP_014244159.1"/>
    </source>
</evidence>
<dbReference type="InterPro" id="IPR007257">
    <property type="entry name" value="GINS_Psf2"/>
</dbReference>
<dbReference type="GO" id="GO:0071162">
    <property type="term" value="C:CMG complex"/>
    <property type="evidence" value="ECO:0007669"/>
    <property type="project" value="UniProtKB-ARBA"/>
</dbReference>
<keyword evidence="9" id="KW-1185">Reference proteome</keyword>
<dbReference type="SUPFAM" id="SSF158573">
    <property type="entry name" value="GINS helical bundle-like"/>
    <property type="match status" value="1"/>
</dbReference>
<dbReference type="AlphaFoldDB" id="A0A8I6RE06"/>
<dbReference type="GO" id="GO:0000727">
    <property type="term" value="P:double-strand break repair via break-induced replication"/>
    <property type="evidence" value="ECO:0007669"/>
    <property type="project" value="TreeGrafter"/>
</dbReference>
<accession>A0A8I6RE06</accession>
<name>A0A8I6RE06_CIMLE</name>
<organism evidence="8 9">
    <name type="scientific">Cimex lectularius</name>
    <name type="common">Bed bug</name>
    <name type="synonym">Acanthia lectularia</name>
    <dbReference type="NCBI Taxonomy" id="79782"/>
    <lineage>
        <taxon>Eukaryota</taxon>
        <taxon>Metazoa</taxon>
        <taxon>Ecdysozoa</taxon>
        <taxon>Arthropoda</taxon>
        <taxon>Hexapoda</taxon>
        <taxon>Insecta</taxon>
        <taxon>Pterygota</taxon>
        <taxon>Neoptera</taxon>
        <taxon>Paraneoptera</taxon>
        <taxon>Hemiptera</taxon>
        <taxon>Heteroptera</taxon>
        <taxon>Panheteroptera</taxon>
        <taxon>Cimicomorpha</taxon>
        <taxon>Cimicidae</taxon>
        <taxon>Cimex</taxon>
    </lineage>
</organism>
<dbReference type="RefSeq" id="XP_014244159.1">
    <property type="nucleotide sequence ID" value="XM_014388673.2"/>
</dbReference>
<evidence type="ECO:0000256" key="4">
    <source>
        <dbReference type="ARBA" id="ARBA00023242"/>
    </source>
</evidence>
<dbReference type="GeneID" id="106663665"/>
<evidence type="ECO:0000256" key="2">
    <source>
        <dbReference type="ARBA" id="ARBA00010565"/>
    </source>
</evidence>
<dbReference type="InterPro" id="IPR021151">
    <property type="entry name" value="GINS_A"/>
</dbReference>
<dbReference type="OrthoDB" id="1938138at2759"/>
<dbReference type="CDD" id="cd21694">
    <property type="entry name" value="GINS_B_Psf2"/>
    <property type="match status" value="1"/>
</dbReference>
<dbReference type="GO" id="GO:0006260">
    <property type="term" value="P:DNA replication"/>
    <property type="evidence" value="ECO:0007669"/>
    <property type="project" value="UniProtKB-KW"/>
</dbReference>
<keyword evidence="3 5" id="KW-0235">DNA replication</keyword>
<dbReference type="CTD" id="33641"/>
<dbReference type="PIRSF" id="PIRSF028998">
    <property type="entry name" value="GINS_Psf2_subgr"/>
    <property type="match status" value="1"/>
</dbReference>
<dbReference type="Gene3D" id="3.40.5.50">
    <property type="match status" value="1"/>
</dbReference>
<feature type="domain" description="GINS subunit" evidence="6">
    <location>
        <begin position="79"/>
        <end position="173"/>
    </location>
</feature>
<dbReference type="OMA" id="DSLNCMY"/>
<protein>
    <recommendedName>
        <fullName evidence="5">DNA replication complex GINS protein PSF2</fullName>
    </recommendedName>
</protein>
<evidence type="ECO:0000313" key="9">
    <source>
        <dbReference type="Proteomes" id="UP000494040"/>
    </source>
</evidence>
<dbReference type="SUPFAM" id="SSF160059">
    <property type="entry name" value="PriA/YqbF domain"/>
    <property type="match status" value="1"/>
</dbReference>
<proteinExistence type="inferred from homology"/>
<keyword evidence="4 5" id="KW-0539">Nucleus</keyword>
<evidence type="ECO:0000259" key="7">
    <source>
        <dbReference type="Pfam" id="PF25005"/>
    </source>
</evidence>
<dbReference type="EnsemblMetazoa" id="XM_014388673.2">
    <property type="protein sequence ID" value="XP_014244159.1"/>
    <property type="gene ID" value="LOC106663665"/>
</dbReference>
<comment type="subcellular location">
    <subcellularLocation>
        <location evidence="1 5">Nucleus</location>
    </subcellularLocation>
</comment>
<comment type="similarity">
    <text evidence="2 5">Belongs to the GINS2/PSF2 family.</text>
</comment>
<sequence>MRRLSSIGKRRGRMNIAEIEYLAEQEEITIIPKFSDQRVIHLISGDIGPFRAGVPCVVPIWVAINLRKRHKCTLVLPDWMDPAVLEIKVEEEKTSRVFTKMPSDHYLGIAHLLFSNALEDIANSDQIRTLLKDLWDVRVSKARSSADSFLKNGGRHAGIDYLTQLEICTLRPLLLDALDTVFKLSAPQDPLNFMNVSSFTSQSQSQSQQASTSSHSEL</sequence>